<dbReference type="EMBL" id="JAHLFT010000058">
    <property type="protein sequence ID" value="MBU3828346.1"/>
    <property type="molecule type" value="Genomic_DNA"/>
</dbReference>
<evidence type="ECO:0000313" key="1">
    <source>
        <dbReference type="EMBL" id="MBU3828346.1"/>
    </source>
</evidence>
<name>A0A9E2KRP4_9LACO</name>
<dbReference type="AlphaFoldDB" id="A0A9E2KRP4"/>
<protein>
    <submittedName>
        <fullName evidence="1">Uncharacterized protein</fullName>
    </submittedName>
</protein>
<comment type="caution">
    <text evidence="1">The sequence shown here is derived from an EMBL/GenBank/DDBJ whole genome shotgun (WGS) entry which is preliminary data.</text>
</comment>
<proteinExistence type="predicted"/>
<dbReference type="Proteomes" id="UP000823844">
    <property type="component" value="Unassembled WGS sequence"/>
</dbReference>
<accession>A0A9E2KRP4</accession>
<feature type="non-terminal residue" evidence="1">
    <location>
        <position position="133"/>
    </location>
</feature>
<organism evidence="1 2">
    <name type="scientific">Candidatus Lactobacillus pullistercoris</name>
    <dbReference type="NCBI Taxonomy" id="2838636"/>
    <lineage>
        <taxon>Bacteria</taxon>
        <taxon>Bacillati</taxon>
        <taxon>Bacillota</taxon>
        <taxon>Bacilli</taxon>
        <taxon>Lactobacillales</taxon>
        <taxon>Lactobacillaceae</taxon>
        <taxon>Lactobacillus</taxon>
    </lineage>
</organism>
<sequence>MFLYNPKRLKKPITLSAKDLSLLRLICEIGFVNDLQIHLLYSVIQRYPSVLSHIILSEWCSFSGLLQKRPKPKSSSSSNVTHAVYIPTNSCRAHLQEQHIPVSMVNDVAVNSHNEQAIEVIVQALYSATFKYA</sequence>
<gene>
    <name evidence="1" type="ORF">H9806_04300</name>
</gene>
<evidence type="ECO:0000313" key="2">
    <source>
        <dbReference type="Proteomes" id="UP000823844"/>
    </source>
</evidence>
<reference evidence="1" key="2">
    <citation type="submission" date="2021-04" db="EMBL/GenBank/DDBJ databases">
        <authorList>
            <person name="Gilroy R."/>
        </authorList>
    </citation>
    <scope>NUCLEOTIDE SEQUENCE</scope>
    <source>
        <strain evidence="1">F6-686</strain>
    </source>
</reference>
<reference evidence="1" key="1">
    <citation type="journal article" date="2021" name="PeerJ">
        <title>Extensive microbial diversity within the chicken gut microbiome revealed by metagenomics and culture.</title>
        <authorList>
            <person name="Gilroy R."/>
            <person name="Ravi A."/>
            <person name="Getino M."/>
            <person name="Pursley I."/>
            <person name="Horton D.L."/>
            <person name="Alikhan N.F."/>
            <person name="Baker D."/>
            <person name="Gharbi K."/>
            <person name="Hall N."/>
            <person name="Watson M."/>
            <person name="Adriaenssens E.M."/>
            <person name="Foster-Nyarko E."/>
            <person name="Jarju S."/>
            <person name="Secka A."/>
            <person name="Antonio M."/>
            <person name="Oren A."/>
            <person name="Chaudhuri R.R."/>
            <person name="La Ragione R."/>
            <person name="Hildebrand F."/>
            <person name="Pallen M.J."/>
        </authorList>
    </citation>
    <scope>NUCLEOTIDE SEQUENCE</scope>
    <source>
        <strain evidence="1">F6-686</strain>
    </source>
</reference>